<keyword evidence="2" id="KW-1185">Reference proteome</keyword>
<organism evidence="1 2">
    <name type="scientific">Colocasia esculenta</name>
    <name type="common">Wild taro</name>
    <name type="synonym">Arum esculentum</name>
    <dbReference type="NCBI Taxonomy" id="4460"/>
    <lineage>
        <taxon>Eukaryota</taxon>
        <taxon>Viridiplantae</taxon>
        <taxon>Streptophyta</taxon>
        <taxon>Embryophyta</taxon>
        <taxon>Tracheophyta</taxon>
        <taxon>Spermatophyta</taxon>
        <taxon>Magnoliopsida</taxon>
        <taxon>Liliopsida</taxon>
        <taxon>Araceae</taxon>
        <taxon>Aroideae</taxon>
        <taxon>Colocasieae</taxon>
        <taxon>Colocasia</taxon>
    </lineage>
</organism>
<dbReference type="EMBL" id="NMUH01001420">
    <property type="protein sequence ID" value="MQL92181.1"/>
    <property type="molecule type" value="Genomic_DNA"/>
</dbReference>
<comment type="caution">
    <text evidence="1">The sequence shown here is derived from an EMBL/GenBank/DDBJ whole genome shotgun (WGS) entry which is preliminary data.</text>
</comment>
<proteinExistence type="predicted"/>
<name>A0A843V787_COLES</name>
<evidence type="ECO:0000313" key="2">
    <source>
        <dbReference type="Proteomes" id="UP000652761"/>
    </source>
</evidence>
<dbReference type="Proteomes" id="UP000652761">
    <property type="component" value="Unassembled WGS sequence"/>
</dbReference>
<accession>A0A843V787</accession>
<sequence length="65" mass="7664">MHGLRVLREVAIGPYVRDYETERYFLCCVIRVGYWRHEPVVCGGTVVFVFQWWYLVVVGGEVEIL</sequence>
<gene>
    <name evidence="1" type="ORF">Taro_024801</name>
</gene>
<protein>
    <submittedName>
        <fullName evidence="1">Uncharacterized protein</fullName>
    </submittedName>
</protein>
<dbReference type="AlphaFoldDB" id="A0A843V787"/>
<reference evidence="1" key="1">
    <citation type="submission" date="2017-07" db="EMBL/GenBank/DDBJ databases">
        <title>Taro Niue Genome Assembly and Annotation.</title>
        <authorList>
            <person name="Atibalentja N."/>
            <person name="Keating K."/>
            <person name="Fields C.J."/>
        </authorList>
    </citation>
    <scope>NUCLEOTIDE SEQUENCE</scope>
    <source>
        <strain evidence="1">Niue_2</strain>
        <tissue evidence="1">Leaf</tissue>
    </source>
</reference>
<feature type="non-terminal residue" evidence="1">
    <location>
        <position position="1"/>
    </location>
</feature>
<evidence type="ECO:0000313" key="1">
    <source>
        <dbReference type="EMBL" id="MQL92181.1"/>
    </source>
</evidence>